<reference evidence="2" key="1">
    <citation type="thesis" date="2020" institute="ProQuest LLC" country="789 East Eisenhower Parkway, Ann Arbor, MI, USA">
        <title>Comparative Genomics and Chromosome Evolution.</title>
        <authorList>
            <person name="Mudd A.B."/>
        </authorList>
    </citation>
    <scope>NUCLEOTIDE SEQUENCE</scope>
    <source>
        <strain evidence="2">237g6f4</strain>
        <tissue evidence="2">Blood</tissue>
    </source>
</reference>
<comment type="caution">
    <text evidence="2">The sequence shown here is derived from an EMBL/GenBank/DDBJ whole genome shotgun (WGS) entry which is preliminary data.</text>
</comment>
<keyword evidence="1" id="KW-0812">Transmembrane</keyword>
<protein>
    <submittedName>
        <fullName evidence="2">Uncharacterized protein</fullName>
    </submittedName>
</protein>
<dbReference type="AlphaFoldDB" id="A0AAV7ATT3"/>
<gene>
    <name evidence="2" type="ORF">GDO81_015765</name>
</gene>
<sequence>MKRVHYIMTSPKKSQGCLFFQAVYVNCTLQSPEICFQSQSGAYRILFTLIAVQYFCRTALGRVKSFFFKAVGINTLLSAFLRYSVLLSHLFFIIFKTFLQ</sequence>
<name>A0AAV7ATT3_ENGPU</name>
<organism evidence="2 3">
    <name type="scientific">Engystomops pustulosus</name>
    <name type="common">Tungara frog</name>
    <name type="synonym">Physalaemus pustulosus</name>
    <dbReference type="NCBI Taxonomy" id="76066"/>
    <lineage>
        <taxon>Eukaryota</taxon>
        <taxon>Metazoa</taxon>
        <taxon>Chordata</taxon>
        <taxon>Craniata</taxon>
        <taxon>Vertebrata</taxon>
        <taxon>Euteleostomi</taxon>
        <taxon>Amphibia</taxon>
        <taxon>Batrachia</taxon>
        <taxon>Anura</taxon>
        <taxon>Neobatrachia</taxon>
        <taxon>Hyloidea</taxon>
        <taxon>Leptodactylidae</taxon>
        <taxon>Leiuperinae</taxon>
        <taxon>Engystomops</taxon>
    </lineage>
</organism>
<keyword evidence="1" id="KW-1133">Transmembrane helix</keyword>
<dbReference type="Proteomes" id="UP000824782">
    <property type="component" value="Unassembled WGS sequence"/>
</dbReference>
<feature type="transmembrane region" description="Helical" evidence="1">
    <location>
        <begin position="80"/>
        <end position="99"/>
    </location>
</feature>
<proteinExistence type="predicted"/>
<accession>A0AAV7ATT3</accession>
<evidence type="ECO:0000313" key="2">
    <source>
        <dbReference type="EMBL" id="KAG8562671.1"/>
    </source>
</evidence>
<keyword evidence="1" id="KW-0472">Membrane</keyword>
<dbReference type="EMBL" id="WNYA01000007">
    <property type="protein sequence ID" value="KAG8562671.1"/>
    <property type="molecule type" value="Genomic_DNA"/>
</dbReference>
<evidence type="ECO:0000313" key="3">
    <source>
        <dbReference type="Proteomes" id="UP000824782"/>
    </source>
</evidence>
<evidence type="ECO:0000256" key="1">
    <source>
        <dbReference type="SAM" id="Phobius"/>
    </source>
</evidence>
<keyword evidence="3" id="KW-1185">Reference proteome</keyword>